<evidence type="ECO:0000313" key="3">
    <source>
        <dbReference type="Proteomes" id="UP001221142"/>
    </source>
</evidence>
<reference evidence="2" key="1">
    <citation type="submission" date="2023-03" db="EMBL/GenBank/DDBJ databases">
        <title>Massive genome expansion in bonnet fungi (Mycena s.s.) driven by repeated elements and novel gene families across ecological guilds.</title>
        <authorList>
            <consortium name="Lawrence Berkeley National Laboratory"/>
            <person name="Harder C.B."/>
            <person name="Miyauchi S."/>
            <person name="Viragh M."/>
            <person name="Kuo A."/>
            <person name="Thoen E."/>
            <person name="Andreopoulos B."/>
            <person name="Lu D."/>
            <person name="Skrede I."/>
            <person name="Drula E."/>
            <person name="Henrissat B."/>
            <person name="Morin E."/>
            <person name="Kohler A."/>
            <person name="Barry K."/>
            <person name="LaButti K."/>
            <person name="Morin E."/>
            <person name="Salamov A."/>
            <person name="Lipzen A."/>
            <person name="Mereny Z."/>
            <person name="Hegedus B."/>
            <person name="Baldrian P."/>
            <person name="Stursova M."/>
            <person name="Weitz H."/>
            <person name="Taylor A."/>
            <person name="Grigoriev I.V."/>
            <person name="Nagy L.G."/>
            <person name="Martin F."/>
            <person name="Kauserud H."/>
        </authorList>
    </citation>
    <scope>NUCLEOTIDE SEQUENCE</scope>
    <source>
        <strain evidence="2">9284</strain>
    </source>
</reference>
<accession>A0AAD7B606</accession>
<protein>
    <submittedName>
        <fullName evidence="2">Uncharacterized protein</fullName>
    </submittedName>
</protein>
<dbReference type="Proteomes" id="UP001221142">
    <property type="component" value="Unassembled WGS sequence"/>
</dbReference>
<comment type="caution">
    <text evidence="2">The sequence shown here is derived from an EMBL/GenBank/DDBJ whole genome shotgun (WGS) entry which is preliminary data.</text>
</comment>
<feature type="coiled-coil region" evidence="1">
    <location>
        <begin position="181"/>
        <end position="208"/>
    </location>
</feature>
<dbReference type="EMBL" id="JARKIF010000034">
    <property type="protein sequence ID" value="KAJ7611024.1"/>
    <property type="molecule type" value="Genomic_DNA"/>
</dbReference>
<evidence type="ECO:0000256" key="1">
    <source>
        <dbReference type="SAM" id="Coils"/>
    </source>
</evidence>
<organism evidence="2 3">
    <name type="scientific">Roridomyces roridus</name>
    <dbReference type="NCBI Taxonomy" id="1738132"/>
    <lineage>
        <taxon>Eukaryota</taxon>
        <taxon>Fungi</taxon>
        <taxon>Dikarya</taxon>
        <taxon>Basidiomycota</taxon>
        <taxon>Agaricomycotina</taxon>
        <taxon>Agaricomycetes</taxon>
        <taxon>Agaricomycetidae</taxon>
        <taxon>Agaricales</taxon>
        <taxon>Marasmiineae</taxon>
        <taxon>Mycenaceae</taxon>
        <taxon>Roridomyces</taxon>
    </lineage>
</organism>
<sequence length="294" mass="33477">MFRQWDISVDLQIDHFLKSYTPQPPLATCDKALNALLREFDQAAATNHDTIGPLIVLSDRVARMDLALFSQRGKFIDRLNPLYDAYLKLVDATMEAHAACARYLFLRRKMAPAALSRCMKELCEAAEELETQWKATTAALRVAVESYCVPPSVVSIIQWIDWRNAARSDLPDLLDAIPEALRMSTEALEDLVSAYKKLEDALLEVERIRQTSFASEHDFGIALMGLFQLDTAILRYRAGLLVANRWTLDRGIYTNTRLTSSPLRALVYRLEGDFLVKYCGVRTPRWLLDYHIGM</sequence>
<gene>
    <name evidence="2" type="ORF">FB45DRAFT_942300</name>
</gene>
<evidence type="ECO:0000313" key="2">
    <source>
        <dbReference type="EMBL" id="KAJ7611024.1"/>
    </source>
</evidence>
<name>A0AAD7B606_9AGAR</name>
<proteinExistence type="predicted"/>
<keyword evidence="1" id="KW-0175">Coiled coil</keyword>
<dbReference type="AlphaFoldDB" id="A0AAD7B606"/>
<keyword evidence="3" id="KW-1185">Reference proteome</keyword>